<dbReference type="OrthoDB" id="9768177at2"/>
<dbReference type="GO" id="GO:0009279">
    <property type="term" value="C:cell outer membrane"/>
    <property type="evidence" value="ECO:0007669"/>
    <property type="project" value="UniProtKB-SubCell"/>
</dbReference>
<dbReference type="InterPro" id="IPR037066">
    <property type="entry name" value="Plug_dom_sf"/>
</dbReference>
<evidence type="ECO:0000256" key="1">
    <source>
        <dbReference type="ARBA" id="ARBA00004571"/>
    </source>
</evidence>
<evidence type="ECO:0000256" key="2">
    <source>
        <dbReference type="ARBA" id="ARBA00022448"/>
    </source>
</evidence>
<dbReference type="SUPFAM" id="SSF56935">
    <property type="entry name" value="Porins"/>
    <property type="match status" value="1"/>
</dbReference>
<feature type="domain" description="TonB-dependent receptor plug" evidence="8">
    <location>
        <begin position="227"/>
        <end position="333"/>
    </location>
</feature>
<dbReference type="Pfam" id="PF13715">
    <property type="entry name" value="CarbopepD_reg_2"/>
    <property type="match status" value="1"/>
</dbReference>
<dbReference type="InterPro" id="IPR039426">
    <property type="entry name" value="TonB-dep_rcpt-like"/>
</dbReference>
<dbReference type="PROSITE" id="PS52016">
    <property type="entry name" value="TONB_DEPENDENT_REC_3"/>
    <property type="match status" value="1"/>
</dbReference>
<keyword evidence="10" id="KW-1185">Reference proteome</keyword>
<dbReference type="InterPro" id="IPR008969">
    <property type="entry name" value="CarboxyPept-like_regulatory"/>
</dbReference>
<evidence type="ECO:0000259" key="8">
    <source>
        <dbReference type="Pfam" id="PF07715"/>
    </source>
</evidence>
<dbReference type="NCBIfam" id="TIGR04056">
    <property type="entry name" value="OMP_RagA_SusC"/>
    <property type="match status" value="1"/>
</dbReference>
<dbReference type="Gene3D" id="2.40.170.20">
    <property type="entry name" value="TonB-dependent receptor, beta-barrel domain"/>
    <property type="match status" value="1"/>
</dbReference>
<comment type="similarity">
    <text evidence="7">Belongs to the TonB-dependent receptor family.</text>
</comment>
<dbReference type="Pfam" id="PF07715">
    <property type="entry name" value="Plug"/>
    <property type="match status" value="1"/>
</dbReference>
<name>A0A512B2D2_9BACT</name>
<dbReference type="SUPFAM" id="SSF49464">
    <property type="entry name" value="Carboxypeptidase regulatory domain-like"/>
    <property type="match status" value="1"/>
</dbReference>
<dbReference type="InterPro" id="IPR012910">
    <property type="entry name" value="Plug_dom"/>
</dbReference>
<accession>A0A512B2D2</accession>
<reference evidence="9 10" key="1">
    <citation type="submission" date="2019-07" db="EMBL/GenBank/DDBJ databases">
        <title>Whole genome shotgun sequence of Adhaeribacter aerolatus NBRC 106133.</title>
        <authorList>
            <person name="Hosoyama A."/>
            <person name="Uohara A."/>
            <person name="Ohji S."/>
            <person name="Ichikawa N."/>
        </authorList>
    </citation>
    <scope>NUCLEOTIDE SEQUENCE [LARGE SCALE GENOMIC DNA]</scope>
    <source>
        <strain evidence="9 10">NBRC 106133</strain>
    </source>
</reference>
<protein>
    <submittedName>
        <fullName evidence="9">SusC/RagA family TonB-linked outer membrane protein</fullName>
    </submittedName>
</protein>
<keyword evidence="5 7" id="KW-0472">Membrane</keyword>
<comment type="caution">
    <text evidence="9">The sequence shown here is derived from an EMBL/GenBank/DDBJ whole genome shotgun (WGS) entry which is preliminary data.</text>
</comment>
<organism evidence="9 10">
    <name type="scientific">Adhaeribacter aerolatus</name>
    <dbReference type="NCBI Taxonomy" id="670289"/>
    <lineage>
        <taxon>Bacteria</taxon>
        <taxon>Pseudomonadati</taxon>
        <taxon>Bacteroidota</taxon>
        <taxon>Cytophagia</taxon>
        <taxon>Cytophagales</taxon>
        <taxon>Hymenobacteraceae</taxon>
        <taxon>Adhaeribacter</taxon>
    </lineage>
</organism>
<dbReference type="AlphaFoldDB" id="A0A512B2D2"/>
<dbReference type="InterPro" id="IPR023997">
    <property type="entry name" value="TonB-dep_OMP_SusC/RagA_CS"/>
</dbReference>
<sequence length="1106" mass="122725">MPNFLHQFKWLLSAILLTSSLSGVHGQQMTAFHRNQKQNKTAGKKEQVKSLVSILSQIKEQYQVNFHYDSDLLNPKEAEAFVLESDKQNLDLALEQLLKPLKLTFIKADVNSYIIVPMPTSVAQEKPVNINNAVELVVSGKVTDKKGEALPGVTVLLKGTTVGTATGTDGTFSLKLPDATGTLVISFIGYTTQEVAVPKSGSLNITLEDDAKALQEVVVVGYGTQSKRNVTGAVTKVDLQQTESFTNTNVAQAMRGRVAGVQFVDNGRPGQGGNIVVRGSRSLTAGNNPLVVLDGIIFGGNLSDINPNDIESMEVLKDASAAAIYGSRAANGVILITSKKGKTEKPNIRANTFYGVSDWSYKVKLLSPERYNQLLLDWRQQSGQTADPAKIEEYLQVSEVENYRNNRTVDPWDAISQKAHIASYDLSISGRTEKTNYFLSGAFADEKGLVLNDNFQRLTLRSNIENTITNWLTIGTHANYIRRDLSGTEANISQAYKTSPYGTLYYPDGTPTRYMVPEETLSENPVRRAFLNQNEEIYNNLFANFYAILNAPFLEGLSYRVNFSPNYRWNNAYDFIKQDINLDFNNTQASKLNRQDYSWVWENIVTYNKQINSNHAFDVTLLYGQNHSEYESTTANASQLANATNGWNDLGLGLLQTVTSTGQAVDGLSSMFRLNYRLKDKYLATFTVRRDGSSVFAKNNKYATFPSAALAWIASEEPFLQNINFIDNLKVRLSYGAVGNQAISPYQSLSLANTTQYVFGDGGSTSTGVFPASMANPDLKWETTKTANAAIDFDLFKNRLGGTIEVYNMDTEDLIVNRLIPVMTGFSRVYSNLGATNNKGVELSLNTLNLSAGKFEWSSNLAFSSNKSKIVHLYNSDTNGDGREDDDLGNKWIIGRPVSVAYDFVFDGIYQEGEDLPAGYKPGFVKLKDLNNDGKIDAANDRAVIGQLDPKYRWGLTNTFKYGNFTLTAFVNAMTGWVSSINNLDFTGSSLGQNYPGRPVNMLDAGWWTPDNKSNTRPSLVYTNPFLHNYYVSRDFVRLQDVSVAYAFPESVLNTLRVNNLRLYLSGKNLYTITNWIGPDPESGYNNQNNYYPTAKTFTVGLNIGF</sequence>
<dbReference type="RefSeq" id="WP_146901522.1">
    <property type="nucleotide sequence ID" value="NZ_BJYS01000031.1"/>
</dbReference>
<evidence type="ECO:0000256" key="3">
    <source>
        <dbReference type="ARBA" id="ARBA00022452"/>
    </source>
</evidence>
<evidence type="ECO:0000256" key="7">
    <source>
        <dbReference type="PROSITE-ProRule" id="PRU01360"/>
    </source>
</evidence>
<keyword evidence="4 7" id="KW-0812">Transmembrane</keyword>
<dbReference type="EMBL" id="BJYS01000031">
    <property type="protein sequence ID" value="GEO06124.1"/>
    <property type="molecule type" value="Genomic_DNA"/>
</dbReference>
<gene>
    <name evidence="9" type="ORF">AAE02nite_37880</name>
</gene>
<proteinExistence type="inferred from homology"/>
<dbReference type="InterPro" id="IPR036942">
    <property type="entry name" value="Beta-barrel_TonB_sf"/>
</dbReference>
<evidence type="ECO:0000256" key="4">
    <source>
        <dbReference type="ARBA" id="ARBA00022692"/>
    </source>
</evidence>
<keyword evidence="2 7" id="KW-0813">Transport</keyword>
<keyword evidence="6 7" id="KW-0998">Cell outer membrane</keyword>
<evidence type="ECO:0000256" key="6">
    <source>
        <dbReference type="ARBA" id="ARBA00023237"/>
    </source>
</evidence>
<evidence type="ECO:0000256" key="5">
    <source>
        <dbReference type="ARBA" id="ARBA00023136"/>
    </source>
</evidence>
<evidence type="ECO:0000313" key="10">
    <source>
        <dbReference type="Proteomes" id="UP000321532"/>
    </source>
</evidence>
<dbReference type="NCBIfam" id="TIGR04057">
    <property type="entry name" value="SusC_RagA_signa"/>
    <property type="match status" value="1"/>
</dbReference>
<evidence type="ECO:0000313" key="9">
    <source>
        <dbReference type="EMBL" id="GEO06124.1"/>
    </source>
</evidence>
<comment type="subcellular location">
    <subcellularLocation>
        <location evidence="1 7">Cell outer membrane</location>
        <topology evidence="1 7">Multi-pass membrane protein</topology>
    </subcellularLocation>
</comment>
<dbReference type="InterPro" id="IPR023996">
    <property type="entry name" value="TonB-dep_OMP_SusC/RagA"/>
</dbReference>
<dbReference type="Gene3D" id="2.170.130.10">
    <property type="entry name" value="TonB-dependent receptor, plug domain"/>
    <property type="match status" value="1"/>
</dbReference>
<dbReference type="Gene3D" id="2.60.40.1120">
    <property type="entry name" value="Carboxypeptidase-like, regulatory domain"/>
    <property type="match status" value="1"/>
</dbReference>
<dbReference type="Proteomes" id="UP000321532">
    <property type="component" value="Unassembled WGS sequence"/>
</dbReference>
<keyword evidence="3 7" id="KW-1134">Transmembrane beta strand</keyword>